<dbReference type="OrthoDB" id="5647572at2"/>
<organism evidence="1 2">
    <name type="scientific">Legionella busanensis</name>
    <dbReference type="NCBI Taxonomy" id="190655"/>
    <lineage>
        <taxon>Bacteria</taxon>
        <taxon>Pseudomonadati</taxon>
        <taxon>Pseudomonadota</taxon>
        <taxon>Gammaproteobacteria</taxon>
        <taxon>Legionellales</taxon>
        <taxon>Legionellaceae</taxon>
        <taxon>Legionella</taxon>
    </lineage>
</organism>
<gene>
    <name evidence="1" type="ORF">NCTC13316_00302</name>
</gene>
<name>A0A378JGD6_9GAMM</name>
<evidence type="ECO:0000313" key="2">
    <source>
        <dbReference type="Proteomes" id="UP000254794"/>
    </source>
</evidence>
<dbReference type="Proteomes" id="UP000254794">
    <property type="component" value="Unassembled WGS sequence"/>
</dbReference>
<sequence>MNKRLVWNFEVNLDKPFAAEQLSARAHDLIRWEARYFWSEDQPITLYHLNSTILSFVNVQIKERYDSYYLLPQMHLNIKKRREELFYKPLLARKDHCFGFGKKMSLKSLPAEQALPGCSSLDVGALVNLLKLQGTIVNVDKTALIYKFSCTPTIKLELSRLIINKQIYFSASIEGRSYTLVSKLSQLLLKEQFSCDYVTFLNQLNYDQ</sequence>
<accession>A0A378JGD6</accession>
<reference evidence="1 2" key="1">
    <citation type="submission" date="2018-06" db="EMBL/GenBank/DDBJ databases">
        <authorList>
            <consortium name="Pathogen Informatics"/>
            <person name="Doyle S."/>
        </authorList>
    </citation>
    <scope>NUCLEOTIDE SEQUENCE [LARGE SCALE GENOMIC DNA]</scope>
    <source>
        <strain evidence="1 2">NCTC13316</strain>
    </source>
</reference>
<dbReference type="EMBL" id="UGOD01000001">
    <property type="protein sequence ID" value="STX50235.1"/>
    <property type="molecule type" value="Genomic_DNA"/>
</dbReference>
<dbReference type="RefSeq" id="WP_115329870.1">
    <property type="nucleotide sequence ID" value="NZ_CAAAHP010000011.1"/>
</dbReference>
<protein>
    <submittedName>
        <fullName evidence="1">Uncharacterized protein</fullName>
    </submittedName>
</protein>
<evidence type="ECO:0000313" key="1">
    <source>
        <dbReference type="EMBL" id="STX50235.1"/>
    </source>
</evidence>
<proteinExistence type="predicted"/>
<keyword evidence="2" id="KW-1185">Reference proteome</keyword>
<dbReference type="AlphaFoldDB" id="A0A378JGD6"/>